<dbReference type="PANTHER" id="PTHR37984">
    <property type="entry name" value="PROTEIN CBG26694"/>
    <property type="match status" value="1"/>
</dbReference>
<name>A0A8S4GA65_PLUXY</name>
<dbReference type="CDD" id="cd09274">
    <property type="entry name" value="RNase_HI_RT_Ty3"/>
    <property type="match status" value="1"/>
</dbReference>
<organism evidence="5 6">
    <name type="scientific">Plutella xylostella</name>
    <name type="common">Diamondback moth</name>
    <name type="synonym">Plutella maculipennis</name>
    <dbReference type="NCBI Taxonomy" id="51655"/>
    <lineage>
        <taxon>Eukaryota</taxon>
        <taxon>Metazoa</taxon>
        <taxon>Ecdysozoa</taxon>
        <taxon>Arthropoda</taxon>
        <taxon>Hexapoda</taxon>
        <taxon>Insecta</taxon>
        <taxon>Pterygota</taxon>
        <taxon>Neoptera</taxon>
        <taxon>Endopterygota</taxon>
        <taxon>Lepidoptera</taxon>
        <taxon>Glossata</taxon>
        <taxon>Ditrysia</taxon>
        <taxon>Yponomeutoidea</taxon>
        <taxon>Plutellidae</taxon>
        <taxon>Plutella</taxon>
    </lineage>
</organism>
<dbReference type="InterPro" id="IPR050951">
    <property type="entry name" value="Retrovirus_Pol_polyprotein"/>
</dbReference>
<dbReference type="PROSITE" id="PS50994">
    <property type="entry name" value="INTEGRASE"/>
    <property type="match status" value="1"/>
</dbReference>
<dbReference type="InterPro" id="IPR041577">
    <property type="entry name" value="RT_RNaseH_2"/>
</dbReference>
<dbReference type="InterPro" id="IPR043128">
    <property type="entry name" value="Rev_trsase/Diguanyl_cyclase"/>
</dbReference>
<reference evidence="5" key="1">
    <citation type="submission" date="2020-11" db="EMBL/GenBank/DDBJ databases">
        <authorList>
            <person name="Whiteford S."/>
        </authorList>
    </citation>
    <scope>NUCLEOTIDE SEQUENCE</scope>
</reference>
<dbReference type="SUPFAM" id="SSF53098">
    <property type="entry name" value="Ribonuclease H-like"/>
    <property type="match status" value="1"/>
</dbReference>
<dbReference type="Gene3D" id="3.30.420.10">
    <property type="entry name" value="Ribonuclease H-like superfamily/Ribonuclease H"/>
    <property type="match status" value="1"/>
</dbReference>
<dbReference type="FunFam" id="1.10.340.70:FF:000001">
    <property type="entry name" value="Retrovirus-related Pol polyprotein from transposon gypsy-like Protein"/>
    <property type="match status" value="1"/>
</dbReference>
<dbReference type="InterPro" id="IPR036397">
    <property type="entry name" value="RNaseH_sf"/>
</dbReference>
<accession>A0A8S4GA65</accession>
<comment type="caution">
    <text evidence="5">The sequence shown here is derived from an EMBL/GenBank/DDBJ whole genome shotgun (WGS) entry which is preliminary data.</text>
</comment>
<evidence type="ECO:0000313" key="6">
    <source>
        <dbReference type="Proteomes" id="UP000653454"/>
    </source>
</evidence>
<dbReference type="Gene3D" id="1.10.340.70">
    <property type="match status" value="1"/>
</dbReference>
<evidence type="ECO:0000256" key="1">
    <source>
        <dbReference type="ARBA" id="ARBA00012493"/>
    </source>
</evidence>
<dbReference type="FunFam" id="3.30.420.10:FF:000032">
    <property type="entry name" value="Retrovirus-related Pol polyprotein from transposon 297-like Protein"/>
    <property type="match status" value="1"/>
</dbReference>
<dbReference type="InterPro" id="IPR001584">
    <property type="entry name" value="Integrase_cat-core"/>
</dbReference>
<dbReference type="SUPFAM" id="SSF56672">
    <property type="entry name" value="DNA/RNA polymerases"/>
    <property type="match status" value="1"/>
</dbReference>
<dbReference type="Proteomes" id="UP000653454">
    <property type="component" value="Unassembled WGS sequence"/>
</dbReference>
<dbReference type="GO" id="GO:0015074">
    <property type="term" value="P:DNA integration"/>
    <property type="evidence" value="ECO:0007669"/>
    <property type="project" value="InterPro"/>
</dbReference>
<protein>
    <recommendedName>
        <fullName evidence="1">RNA-directed DNA polymerase</fullName>
        <ecNumber evidence="1">2.7.7.49</ecNumber>
    </recommendedName>
</protein>
<evidence type="ECO:0000313" key="5">
    <source>
        <dbReference type="EMBL" id="CAG9137556.1"/>
    </source>
</evidence>
<evidence type="ECO:0000259" key="4">
    <source>
        <dbReference type="PROSITE" id="PS50994"/>
    </source>
</evidence>
<sequence>MPFPETEIQDEVNCVKVVLAGNINLIGLACIKAIVPTQTGDTILLDTKIIGKPKHQVIVFGGAYPVKEGFVHIYVAPVTDSCKLVQGVVISRGAYVKLVRQIVSPLSDPLKSSKIDEKEIIVGDTVNDLQREKLLEVLRRYNHCFASTLNELGCTNAAEMNIEVNSKQPVVYRPYRLAHKERENVREMVKEMLDAGIVRDSVSEYASPIILVRKKDGKMRMCVDYRMLNSITVKERYPMPNIEDEIARLSGQAYFITLDLTSGYYQVPISEKSKPLTSFVTPDGQYEFNRMPFGLANAPAIFQRMMNKVLGATRYDGATAYIDDVLIYGKDVEECLSRLDKVLQMIEAANLTLNLSKCRFLRDRIDYLGYEISVAGVRPGEKKIQCVVDFPRPKDQHTVRQFLGLVGYFRKFIKNFAILAHPLTKLLAKDVSWSWADEEENAFQTLKSRLVDRPVLAIYDVTAETELHTDASKVGIGGVLLQRSCSSDPFRPVAFYSRKTSPEEKHFHAYELETLAVVCSLKKFRVYVLGQNFKIVTDCSALRSTFSKRDIIPRVARWWLLMQEFQFTIEYRPGKSMSHVDALSRNPVSDDETYNALDQYPTVMTINSEDWLHTLQMGDSELSRIRDVLTTDIDADRLKYIRDNFLIKDNKLYKFIDGNQDNIRWVVPKGARWQICRLNHDDIGHFGVEKTLERIKSTYWFAKMAKFVKKYVNACIECAYAKKDGSSKEGHLHPIEKIDIPFHTLHVDHLGPFVRSRQGNSYLLVVVDGFTKFALAKPVRNTKSESTIKVLDDIFCTFRVPDRLISDRGTSFTSHAFKRYCLDKGIKHVLNAVASPRANGQVERYNRTILNSLTAQNLNSDERDWDVAVGKVQWGLNNTIQKTTGKTPTEILFGTCMSAEANPRLNALRQETRKDDDVTTVRENVKDKIDIEQEKQKQSYDRDRHPARVYAEGELVKITKTNFQNEGKSKKLLPIYVGPYRVIKILGNDKYRVASIPGLKGTRNKRQTTVAADRMRPWVNIAALEVDESNNSDSHSEGTENED</sequence>
<dbReference type="GO" id="GO:0003676">
    <property type="term" value="F:nucleic acid binding"/>
    <property type="evidence" value="ECO:0007669"/>
    <property type="project" value="InterPro"/>
</dbReference>
<keyword evidence="2" id="KW-0511">Multifunctional enzyme</keyword>
<evidence type="ECO:0000256" key="2">
    <source>
        <dbReference type="ARBA" id="ARBA00023268"/>
    </source>
</evidence>
<feature type="domain" description="Integrase catalytic" evidence="4">
    <location>
        <begin position="737"/>
        <end position="896"/>
    </location>
</feature>
<dbReference type="Gene3D" id="3.10.10.10">
    <property type="entry name" value="HIV Type 1 Reverse Transcriptase, subunit A, domain 1"/>
    <property type="match status" value="1"/>
</dbReference>
<dbReference type="InterPro" id="IPR012337">
    <property type="entry name" value="RNaseH-like_sf"/>
</dbReference>
<dbReference type="Pfam" id="PF17919">
    <property type="entry name" value="RT_RNaseH_2"/>
    <property type="match status" value="1"/>
</dbReference>
<dbReference type="GO" id="GO:0003964">
    <property type="term" value="F:RNA-directed DNA polymerase activity"/>
    <property type="evidence" value="ECO:0007669"/>
    <property type="project" value="UniProtKB-EC"/>
</dbReference>
<dbReference type="Pfam" id="PF00665">
    <property type="entry name" value="rve"/>
    <property type="match status" value="1"/>
</dbReference>
<dbReference type="Pfam" id="PF17921">
    <property type="entry name" value="Integrase_H2C2"/>
    <property type="match status" value="1"/>
</dbReference>
<dbReference type="EC" id="2.7.7.49" evidence="1"/>
<dbReference type="InterPro" id="IPR041588">
    <property type="entry name" value="Integrase_H2C2"/>
</dbReference>
<dbReference type="InterPro" id="IPR043502">
    <property type="entry name" value="DNA/RNA_pol_sf"/>
</dbReference>
<dbReference type="CDD" id="cd01647">
    <property type="entry name" value="RT_LTR"/>
    <property type="match status" value="1"/>
</dbReference>
<dbReference type="AlphaFoldDB" id="A0A8S4GA65"/>
<feature type="domain" description="Reverse transcriptase" evidence="3">
    <location>
        <begin position="193"/>
        <end position="372"/>
    </location>
</feature>
<evidence type="ECO:0000259" key="3">
    <source>
        <dbReference type="PROSITE" id="PS50878"/>
    </source>
</evidence>
<keyword evidence="6" id="KW-1185">Reference proteome</keyword>
<dbReference type="Pfam" id="PF00078">
    <property type="entry name" value="RVT_1"/>
    <property type="match status" value="1"/>
</dbReference>
<dbReference type="Gene3D" id="3.30.70.270">
    <property type="match status" value="2"/>
</dbReference>
<proteinExistence type="predicted"/>
<dbReference type="EMBL" id="CAJHNJ030000283">
    <property type="protein sequence ID" value="CAG9137556.1"/>
    <property type="molecule type" value="Genomic_DNA"/>
</dbReference>
<gene>
    <name evidence="5" type="ORF">PLXY2_LOCUS15810</name>
</gene>
<dbReference type="GO" id="GO:0042575">
    <property type="term" value="C:DNA polymerase complex"/>
    <property type="evidence" value="ECO:0007669"/>
    <property type="project" value="UniProtKB-ARBA"/>
</dbReference>
<dbReference type="InterPro" id="IPR000477">
    <property type="entry name" value="RT_dom"/>
</dbReference>
<dbReference type="PROSITE" id="PS50878">
    <property type="entry name" value="RT_POL"/>
    <property type="match status" value="1"/>
</dbReference>
<dbReference type="FunFam" id="3.30.70.270:FF:000020">
    <property type="entry name" value="Transposon Tf2-6 polyprotein-like Protein"/>
    <property type="match status" value="1"/>
</dbReference>
<dbReference type="PANTHER" id="PTHR37984:SF5">
    <property type="entry name" value="PROTEIN NYNRIN-LIKE"/>
    <property type="match status" value="1"/>
</dbReference>